<dbReference type="EMBL" id="CAFBIZ010000206">
    <property type="protein sequence ID" value="CAB4851936.1"/>
    <property type="molecule type" value="Genomic_DNA"/>
</dbReference>
<dbReference type="EMBL" id="CAFBND010000065">
    <property type="protein sequence ID" value="CAB4948509.1"/>
    <property type="molecule type" value="Genomic_DNA"/>
</dbReference>
<protein>
    <submittedName>
        <fullName evidence="5">Unannotated protein</fullName>
    </submittedName>
</protein>
<dbReference type="PROSITE" id="PS00166">
    <property type="entry name" value="ENOYL_COA_HYDRATASE"/>
    <property type="match status" value="1"/>
</dbReference>
<dbReference type="Pfam" id="PF00378">
    <property type="entry name" value="ECH_1"/>
    <property type="match status" value="1"/>
</dbReference>
<dbReference type="InterPro" id="IPR001753">
    <property type="entry name" value="Enoyl-CoA_hydra/iso"/>
</dbReference>
<dbReference type="Gene3D" id="1.10.12.10">
    <property type="entry name" value="Lyase 2-enoyl-coa Hydratase, Chain A, domain 2"/>
    <property type="match status" value="1"/>
</dbReference>
<dbReference type="EMBL" id="CAFBPU010000096">
    <property type="protein sequence ID" value="CAB5041213.1"/>
    <property type="molecule type" value="Genomic_DNA"/>
</dbReference>
<dbReference type="GO" id="GO:0016829">
    <property type="term" value="F:lyase activity"/>
    <property type="evidence" value="ECO:0007669"/>
    <property type="project" value="UniProtKB-KW"/>
</dbReference>
<sequence length="266" mass="27832">MTEYDNITLTTPEDGILVATLDRPDKYNALTIDMFPSMTALWQDVARDRSIRAVILTGAGKGFCSGLDLEDAAKLMTYSANEYVTLQEGFGATAAAMRRCTTPIIAAVNGPAAGAGLSLALAADIRIASTAAKFNAAFIRIGLTGGDVGSSYLLPRIVGMGVATEILLTGRFVLPDEALRIGLVTSIVEPADLMEAALATGRSIAANTPLGIRLTKQAISTNIDASSIEAALELESRNQTLAVTNADMGEALAAFIGKRAPRYTDS</sequence>
<evidence type="ECO:0000313" key="3">
    <source>
        <dbReference type="EMBL" id="CAB4851936.1"/>
    </source>
</evidence>
<dbReference type="GO" id="GO:0006635">
    <property type="term" value="P:fatty acid beta-oxidation"/>
    <property type="evidence" value="ECO:0007669"/>
    <property type="project" value="TreeGrafter"/>
</dbReference>
<dbReference type="CDD" id="cd06558">
    <property type="entry name" value="crotonase-like"/>
    <property type="match status" value="1"/>
</dbReference>
<proteinExistence type="inferred from homology"/>
<organism evidence="5">
    <name type="scientific">freshwater metagenome</name>
    <dbReference type="NCBI Taxonomy" id="449393"/>
    <lineage>
        <taxon>unclassified sequences</taxon>
        <taxon>metagenomes</taxon>
        <taxon>ecological metagenomes</taxon>
    </lineage>
</organism>
<name>A0A6J7SJH9_9ZZZZ</name>
<accession>A0A6J7SJH9</accession>
<evidence type="ECO:0000313" key="5">
    <source>
        <dbReference type="EMBL" id="CAB5041213.1"/>
    </source>
</evidence>
<dbReference type="Gene3D" id="3.90.226.10">
    <property type="entry name" value="2-enoyl-CoA Hydratase, Chain A, domain 1"/>
    <property type="match status" value="1"/>
</dbReference>
<evidence type="ECO:0000313" key="4">
    <source>
        <dbReference type="EMBL" id="CAB4948509.1"/>
    </source>
</evidence>
<gene>
    <name evidence="3" type="ORF">UFOPK3268_01415</name>
    <name evidence="4" type="ORF">UFOPK3752_01508</name>
    <name evidence="5" type="ORF">UFOPK4150_02464</name>
</gene>
<reference evidence="5" key="1">
    <citation type="submission" date="2020-05" db="EMBL/GenBank/DDBJ databases">
        <authorList>
            <person name="Chiriac C."/>
            <person name="Salcher M."/>
            <person name="Ghai R."/>
            <person name="Kavagutti S V."/>
        </authorList>
    </citation>
    <scope>NUCLEOTIDE SEQUENCE</scope>
</reference>
<dbReference type="InterPro" id="IPR018376">
    <property type="entry name" value="Enoyl-CoA_hyd/isom_CS"/>
</dbReference>
<keyword evidence="2" id="KW-0456">Lyase</keyword>
<evidence type="ECO:0000256" key="2">
    <source>
        <dbReference type="ARBA" id="ARBA00023239"/>
    </source>
</evidence>
<dbReference type="PANTHER" id="PTHR11941">
    <property type="entry name" value="ENOYL-COA HYDRATASE-RELATED"/>
    <property type="match status" value="1"/>
</dbReference>
<dbReference type="InterPro" id="IPR014748">
    <property type="entry name" value="Enoyl-CoA_hydra_C"/>
</dbReference>
<comment type="similarity">
    <text evidence="1">Belongs to the enoyl-CoA hydratase/isomerase family.</text>
</comment>
<dbReference type="AlphaFoldDB" id="A0A6J7SJH9"/>
<dbReference type="PANTHER" id="PTHR11941:SF130">
    <property type="entry name" value="ENOYL-COA HYDRATASE ECHA12-RELATED"/>
    <property type="match status" value="1"/>
</dbReference>
<evidence type="ECO:0000256" key="1">
    <source>
        <dbReference type="ARBA" id="ARBA00005254"/>
    </source>
</evidence>
<dbReference type="SUPFAM" id="SSF52096">
    <property type="entry name" value="ClpP/crotonase"/>
    <property type="match status" value="1"/>
</dbReference>
<dbReference type="InterPro" id="IPR029045">
    <property type="entry name" value="ClpP/crotonase-like_dom_sf"/>
</dbReference>